<dbReference type="InterPro" id="IPR002694">
    <property type="entry name" value="Znf_CHC2"/>
</dbReference>
<dbReference type="RefSeq" id="WP_249600027.1">
    <property type="nucleotide sequence ID" value="NZ_JAKHSK010000002.1"/>
</dbReference>
<dbReference type="Proteomes" id="UP001139521">
    <property type="component" value="Unassembled WGS sequence"/>
</dbReference>
<name>A0A9X2CNJ7_9FLAO</name>
<keyword evidence="6" id="KW-1185">Reference proteome</keyword>
<evidence type="ECO:0000256" key="2">
    <source>
        <dbReference type="ARBA" id="ARBA00022771"/>
    </source>
</evidence>
<organism evidence="5 6">
    <name type="scientific">Zunongwangia pacifica</name>
    <dbReference type="NCBI Taxonomy" id="2911062"/>
    <lineage>
        <taxon>Bacteria</taxon>
        <taxon>Pseudomonadati</taxon>
        <taxon>Bacteroidota</taxon>
        <taxon>Flavobacteriia</taxon>
        <taxon>Flavobacteriales</taxon>
        <taxon>Flavobacteriaceae</taxon>
        <taxon>Zunongwangia</taxon>
    </lineage>
</organism>
<dbReference type="GO" id="GO:0006269">
    <property type="term" value="P:DNA replication, synthesis of primer"/>
    <property type="evidence" value="ECO:0007669"/>
    <property type="project" value="TreeGrafter"/>
</dbReference>
<comment type="caution">
    <text evidence="5">The sequence shown here is derived from an EMBL/GenBank/DDBJ whole genome shotgun (WGS) entry which is preliminary data.</text>
</comment>
<keyword evidence="2" id="KW-0863">Zinc-finger</keyword>
<keyword evidence="3" id="KW-0862">Zinc</keyword>
<dbReference type="SUPFAM" id="SSF56731">
    <property type="entry name" value="DNA primase core"/>
    <property type="match status" value="1"/>
</dbReference>
<dbReference type="InterPro" id="IPR036977">
    <property type="entry name" value="DNA_primase_Znf_CHC2"/>
</dbReference>
<dbReference type="PANTHER" id="PTHR30313:SF2">
    <property type="entry name" value="DNA PRIMASE"/>
    <property type="match status" value="1"/>
</dbReference>
<dbReference type="GO" id="GO:0008270">
    <property type="term" value="F:zinc ion binding"/>
    <property type="evidence" value="ECO:0007669"/>
    <property type="project" value="UniProtKB-KW"/>
</dbReference>
<sequence>MVGVFSRIVFLIVFSSKNNDEVGIAKFTNKEKQMGRESSIYKSCESARNICIVKTLAKLGHFPSKTTEKEAWFLSPLRSETQASFNVSLVKNLWYDFGIGKGGSIIDLIMEMKSFSVKEAMEFLKADTIIPNFNAPEPQLHSENKIEVIAIEPLKHLALQGYLRSRNIPLEVARMYCKEIGYRINNREYFAIGLENSLGGWELRNKYYKNSSSPKSYSFINHSSDRLLVTEGIFDFLSLAVINEELVMASDIIVLNSLSFLKDIEELIPYYPEVLLFLDHDAAGEKATKELLNLYDNITDSSALYNGYVDLNDKLKDEKCQTKK</sequence>
<evidence type="ECO:0000259" key="4">
    <source>
        <dbReference type="Pfam" id="PF01807"/>
    </source>
</evidence>
<dbReference type="Gene3D" id="3.90.580.10">
    <property type="entry name" value="Zinc finger, CHC2-type domain"/>
    <property type="match status" value="1"/>
</dbReference>
<dbReference type="Gene3D" id="3.40.1360.10">
    <property type="match status" value="1"/>
</dbReference>
<dbReference type="EMBL" id="JAKHSK010000002">
    <property type="protein sequence ID" value="MCL6217038.1"/>
    <property type="molecule type" value="Genomic_DNA"/>
</dbReference>
<feature type="domain" description="Zinc finger CHC2-type" evidence="4">
    <location>
        <begin position="69"/>
        <end position="126"/>
    </location>
</feature>
<evidence type="ECO:0000256" key="3">
    <source>
        <dbReference type="ARBA" id="ARBA00022833"/>
    </source>
</evidence>
<dbReference type="GO" id="GO:0003899">
    <property type="term" value="F:DNA-directed RNA polymerase activity"/>
    <property type="evidence" value="ECO:0007669"/>
    <property type="project" value="InterPro"/>
</dbReference>
<dbReference type="CDD" id="cd01029">
    <property type="entry name" value="TOPRIM_primases"/>
    <property type="match status" value="1"/>
</dbReference>
<gene>
    <name evidence="5" type="ORF">L1967_01925</name>
</gene>
<evidence type="ECO:0000313" key="6">
    <source>
        <dbReference type="Proteomes" id="UP001139521"/>
    </source>
</evidence>
<dbReference type="Pfam" id="PF13155">
    <property type="entry name" value="Toprim_2"/>
    <property type="match status" value="1"/>
</dbReference>
<dbReference type="SUPFAM" id="SSF57783">
    <property type="entry name" value="Zinc beta-ribbon"/>
    <property type="match status" value="1"/>
</dbReference>
<dbReference type="InterPro" id="IPR050219">
    <property type="entry name" value="DnaG_primase"/>
</dbReference>
<dbReference type="GO" id="GO:0003677">
    <property type="term" value="F:DNA binding"/>
    <property type="evidence" value="ECO:0007669"/>
    <property type="project" value="InterPro"/>
</dbReference>
<proteinExistence type="predicted"/>
<accession>A0A9X2CNJ7</accession>
<keyword evidence="1" id="KW-0479">Metal-binding</keyword>
<dbReference type="InterPro" id="IPR034154">
    <property type="entry name" value="TOPRIM_DnaG/twinkle"/>
</dbReference>
<dbReference type="Pfam" id="PF01807">
    <property type="entry name" value="Zn_ribbon_DnaG"/>
    <property type="match status" value="1"/>
</dbReference>
<evidence type="ECO:0000256" key="1">
    <source>
        <dbReference type="ARBA" id="ARBA00022723"/>
    </source>
</evidence>
<dbReference type="PANTHER" id="PTHR30313">
    <property type="entry name" value="DNA PRIMASE"/>
    <property type="match status" value="1"/>
</dbReference>
<dbReference type="AlphaFoldDB" id="A0A9X2CNJ7"/>
<reference evidence="5" key="1">
    <citation type="submission" date="2022-01" db="EMBL/GenBank/DDBJ databases">
        <title>Genome sequencing of Zunongwangia sp. M21534 genome.</title>
        <authorList>
            <person name="Chen Y."/>
            <person name="Dong C."/>
            <person name="Shao Z."/>
        </authorList>
    </citation>
    <scope>NUCLEOTIDE SEQUENCE</scope>
    <source>
        <strain evidence="5">MCCC M21534</strain>
    </source>
</reference>
<evidence type="ECO:0000313" key="5">
    <source>
        <dbReference type="EMBL" id="MCL6217038.1"/>
    </source>
</evidence>
<protein>
    <submittedName>
        <fullName evidence="5">Toprim domain-containing protein</fullName>
    </submittedName>
</protein>
<dbReference type="GO" id="GO:0005737">
    <property type="term" value="C:cytoplasm"/>
    <property type="evidence" value="ECO:0007669"/>
    <property type="project" value="TreeGrafter"/>
</dbReference>